<keyword evidence="3" id="KW-1185">Reference proteome</keyword>
<gene>
    <name evidence="2" type="ORF">DAPPUDRAFT_310601</name>
</gene>
<accession>E9FU48</accession>
<dbReference type="PhylomeDB" id="E9FU48"/>
<dbReference type="Proteomes" id="UP000000305">
    <property type="component" value="Unassembled WGS sequence"/>
</dbReference>
<proteinExistence type="predicted"/>
<protein>
    <submittedName>
        <fullName evidence="2">Uncharacterized protein</fullName>
    </submittedName>
</protein>
<feature type="region of interest" description="Disordered" evidence="1">
    <location>
        <begin position="26"/>
        <end position="90"/>
    </location>
</feature>
<evidence type="ECO:0000313" key="2">
    <source>
        <dbReference type="EMBL" id="EFX89534.1"/>
    </source>
</evidence>
<dbReference type="EMBL" id="GL732524">
    <property type="protein sequence ID" value="EFX89534.1"/>
    <property type="molecule type" value="Genomic_DNA"/>
</dbReference>
<dbReference type="InParanoid" id="E9FU48"/>
<dbReference type="KEGG" id="dpx:DAPPUDRAFT_310601"/>
<reference evidence="2 3" key="1">
    <citation type="journal article" date="2011" name="Science">
        <title>The ecoresponsive genome of Daphnia pulex.</title>
        <authorList>
            <person name="Colbourne J.K."/>
            <person name="Pfrender M.E."/>
            <person name="Gilbert D."/>
            <person name="Thomas W.K."/>
            <person name="Tucker A."/>
            <person name="Oakley T.H."/>
            <person name="Tokishita S."/>
            <person name="Aerts A."/>
            <person name="Arnold G.J."/>
            <person name="Basu M.K."/>
            <person name="Bauer D.J."/>
            <person name="Caceres C.E."/>
            <person name="Carmel L."/>
            <person name="Casola C."/>
            <person name="Choi J.H."/>
            <person name="Detter J.C."/>
            <person name="Dong Q."/>
            <person name="Dusheyko S."/>
            <person name="Eads B.D."/>
            <person name="Frohlich T."/>
            <person name="Geiler-Samerotte K.A."/>
            <person name="Gerlach D."/>
            <person name="Hatcher P."/>
            <person name="Jogdeo S."/>
            <person name="Krijgsveld J."/>
            <person name="Kriventseva E.V."/>
            <person name="Kultz D."/>
            <person name="Laforsch C."/>
            <person name="Lindquist E."/>
            <person name="Lopez J."/>
            <person name="Manak J.R."/>
            <person name="Muller J."/>
            <person name="Pangilinan J."/>
            <person name="Patwardhan R.P."/>
            <person name="Pitluck S."/>
            <person name="Pritham E.J."/>
            <person name="Rechtsteiner A."/>
            <person name="Rho M."/>
            <person name="Rogozin I.B."/>
            <person name="Sakarya O."/>
            <person name="Salamov A."/>
            <person name="Schaack S."/>
            <person name="Shapiro H."/>
            <person name="Shiga Y."/>
            <person name="Skalitzky C."/>
            <person name="Smith Z."/>
            <person name="Souvorov A."/>
            <person name="Sung W."/>
            <person name="Tang Z."/>
            <person name="Tsuchiya D."/>
            <person name="Tu H."/>
            <person name="Vos H."/>
            <person name="Wang M."/>
            <person name="Wolf Y.I."/>
            <person name="Yamagata H."/>
            <person name="Yamada T."/>
            <person name="Ye Y."/>
            <person name="Shaw J.R."/>
            <person name="Andrews J."/>
            <person name="Crease T.J."/>
            <person name="Tang H."/>
            <person name="Lucas S.M."/>
            <person name="Robertson H.M."/>
            <person name="Bork P."/>
            <person name="Koonin E.V."/>
            <person name="Zdobnov E.M."/>
            <person name="Grigoriev I.V."/>
            <person name="Lynch M."/>
            <person name="Boore J.L."/>
        </authorList>
    </citation>
    <scope>NUCLEOTIDE SEQUENCE [LARGE SCALE GENOMIC DNA]</scope>
</reference>
<evidence type="ECO:0000256" key="1">
    <source>
        <dbReference type="SAM" id="MobiDB-lite"/>
    </source>
</evidence>
<organism evidence="2 3">
    <name type="scientific">Daphnia pulex</name>
    <name type="common">Water flea</name>
    <dbReference type="NCBI Taxonomy" id="6669"/>
    <lineage>
        <taxon>Eukaryota</taxon>
        <taxon>Metazoa</taxon>
        <taxon>Ecdysozoa</taxon>
        <taxon>Arthropoda</taxon>
        <taxon>Crustacea</taxon>
        <taxon>Branchiopoda</taxon>
        <taxon>Diplostraca</taxon>
        <taxon>Cladocera</taxon>
        <taxon>Anomopoda</taxon>
        <taxon>Daphniidae</taxon>
        <taxon>Daphnia</taxon>
    </lineage>
</organism>
<feature type="compositionally biased region" description="Basic residues" evidence="1">
    <location>
        <begin position="61"/>
        <end position="78"/>
    </location>
</feature>
<dbReference type="AlphaFoldDB" id="E9FU48"/>
<sequence>MAQSILQICKLSSKTIQNQGISICKTHSNPQQRKPAEGKARKTCQKEVGPIPSNDNLQKERHTHPQQRQPAKGKARKTCQKEVGPIPRNFNLQKERAVRLSFTFEGHGDHYIKRVMQWCRGWVRTGRVSSFSSSCNSRKA</sequence>
<dbReference type="HOGENOM" id="CLU_1837103_0_0_1"/>
<evidence type="ECO:0000313" key="3">
    <source>
        <dbReference type="Proteomes" id="UP000000305"/>
    </source>
</evidence>
<name>E9FU48_DAPPU</name>